<keyword evidence="4" id="KW-1185">Reference proteome</keyword>
<evidence type="ECO:0000313" key="4">
    <source>
        <dbReference type="Proteomes" id="UP000053237"/>
    </source>
</evidence>
<dbReference type="InterPro" id="IPR026704">
    <property type="entry name" value="KATNIP"/>
</dbReference>
<feature type="domain" description="KATNIP" evidence="2">
    <location>
        <begin position="330"/>
        <end position="463"/>
    </location>
</feature>
<dbReference type="Proteomes" id="UP000053237">
    <property type="component" value="Unassembled WGS sequence"/>
</dbReference>
<name>A0A024GQP2_9STRA</name>
<dbReference type="STRING" id="65357.A0A024GQP2"/>
<dbReference type="OrthoDB" id="304622at2759"/>
<feature type="region of interest" description="Disordered" evidence="1">
    <location>
        <begin position="202"/>
        <end position="222"/>
    </location>
</feature>
<evidence type="ECO:0000313" key="3">
    <source>
        <dbReference type="EMBL" id="CCI49101.1"/>
    </source>
</evidence>
<dbReference type="EMBL" id="CAIX01000272">
    <property type="protein sequence ID" value="CCI49101.1"/>
    <property type="molecule type" value="Genomic_DNA"/>
</dbReference>
<dbReference type="PANTHER" id="PTHR21534:SF0">
    <property type="entry name" value="KATANIN-INTERACTING PROTEIN"/>
    <property type="match status" value="1"/>
</dbReference>
<accession>A0A024GQP2</accession>
<dbReference type="Pfam" id="PF14652">
    <property type="entry name" value="DUF4457"/>
    <property type="match status" value="2"/>
</dbReference>
<feature type="region of interest" description="Disordered" evidence="1">
    <location>
        <begin position="578"/>
        <end position="600"/>
    </location>
</feature>
<comment type="caution">
    <text evidence="3">The sequence shown here is derived from an EMBL/GenBank/DDBJ whole genome shotgun (WGS) entry which is preliminary data.</text>
</comment>
<proteinExistence type="predicted"/>
<gene>
    <name evidence="3" type="ORF">BN9_103550</name>
</gene>
<evidence type="ECO:0000259" key="2">
    <source>
        <dbReference type="Pfam" id="PF14652"/>
    </source>
</evidence>
<sequence>MLLEDTAPALPRSLEMVRTVASLFPDCRQNLEDVNASERRGWKGRISEKSGGLQISFHVCSLYRPTLLRISNFKDHSVATRDIEVFFQKKCVWTGSLSEPNLNNENHENLCCEVSLATRSIRGEDQTSGVFSQAKTARLDIVREDKESTWSPRSARENSEKLLIPSLRIPDISKAETPKRLPAWLDKELLIENMPKKIVLEDESKRNREESSTGVEQTRRVRRQGLSVRKEKEFQNGFTSEVTRSTTAMRLSEGGLKDVVDSLENLELNDRSKINDLPRSRSREALHNLASSTSSASVLLDCVKNRHQDALSSVNILCPPAPNVHQPIGFESRYRGKVLSLEIYSTWGDPHYVGLNGIEIFDEEGHTISDLIEVSACPSSINDLQEYHNDPRVPANIVDGNNYTCDDRHMWLAPFIGPIEEERKPNTVRLEMSQLHTISMVRIWNYNKSRAHSTRGVRHIRISLLSYDKATASKPSSRNIFQGDIRKAPGVMCPSELENCYEEIVFTKEKKIVETIRQRDKTWKSGEEDVAYVPVHPDDTAGSRPRTSHKKTTSELESLQEIAPIRIPTTEKCIDEAKVSKNHGRPTTKAGSVGSESSKGYFENSSQITAEISQADVLCGRHISIHLISTWGDRNYVGLTQIELLIGSQRVVYPLDIHHLDAKPRDLESIGHYGDPRTLDKVIDGVVHTTDDAHMWLVPYSLEALPTLSIHLPEIEPLFGLRIWNYNKSVDDSFRGVKEMRISIDGKWVETASHVKEHQGRRGCILARKAPGNAQVEFDQTICFHRFQDQQYSIMGAINDLKKGIDPSWLHPYKSPFIRQDYEPTYHPQGLILKIVCHTTWGDPYYLGLNGMEIYGPDGKIISSRPKLVTAKPYSVTEIQPEDDERDDRIPKNLFNGRNNTWEAQDAWLAPLASSLGKNSDTNMIYVVYDEPITISMVKIWNYSKTIERGVKVVSMYMDDLLIYFGTLKSAPSTGAPQMARHYSSKMPTKTKYQVADDFGQPIFFTTLKQIVEPEKRKVFYCGQDEQDVLCINDGQVMHASKAMHRHALDPSVEGITVDLALRPVTALRG</sequence>
<dbReference type="AlphaFoldDB" id="A0A024GQP2"/>
<protein>
    <recommendedName>
        <fullName evidence="2">KATNIP domain-containing protein</fullName>
    </recommendedName>
</protein>
<reference evidence="3 4" key="1">
    <citation type="submission" date="2012-05" db="EMBL/GenBank/DDBJ databases">
        <title>Recombination and specialization in a pathogen metapopulation.</title>
        <authorList>
            <person name="Gardiner A."/>
            <person name="Kemen E."/>
            <person name="Schultz-Larsen T."/>
            <person name="MacLean D."/>
            <person name="Van Oosterhout C."/>
            <person name="Jones J.D.G."/>
        </authorList>
    </citation>
    <scope>NUCLEOTIDE SEQUENCE [LARGE SCALE GENOMIC DNA]</scope>
    <source>
        <strain evidence="3 4">Ac Nc2</strain>
    </source>
</reference>
<feature type="region of interest" description="Disordered" evidence="1">
    <location>
        <begin position="533"/>
        <end position="555"/>
    </location>
</feature>
<dbReference type="InParanoid" id="A0A024GQP2"/>
<evidence type="ECO:0000256" key="1">
    <source>
        <dbReference type="SAM" id="MobiDB-lite"/>
    </source>
</evidence>
<organism evidence="3 4">
    <name type="scientific">Albugo candida</name>
    <dbReference type="NCBI Taxonomy" id="65357"/>
    <lineage>
        <taxon>Eukaryota</taxon>
        <taxon>Sar</taxon>
        <taxon>Stramenopiles</taxon>
        <taxon>Oomycota</taxon>
        <taxon>Peronosporomycetes</taxon>
        <taxon>Albuginales</taxon>
        <taxon>Albuginaceae</taxon>
        <taxon>Albugo</taxon>
    </lineage>
</organism>
<feature type="compositionally biased region" description="Basic and acidic residues" evidence="1">
    <location>
        <begin position="202"/>
        <end position="211"/>
    </location>
</feature>
<feature type="domain" description="KATNIP" evidence="2">
    <location>
        <begin position="625"/>
        <end position="970"/>
    </location>
</feature>
<dbReference type="PANTHER" id="PTHR21534">
    <property type="entry name" value="KATANIN-INTERACTING PROTEIN"/>
    <property type="match status" value="1"/>
</dbReference>
<dbReference type="InterPro" id="IPR027859">
    <property type="entry name" value="KATNIP_dom"/>
</dbReference>